<gene>
    <name evidence="1" type="ORF">CTEN210_18414</name>
</gene>
<accession>A0AAD3HGA1</accession>
<evidence type="ECO:0000313" key="1">
    <source>
        <dbReference type="EMBL" id="GFH61938.1"/>
    </source>
</evidence>
<keyword evidence="2" id="KW-1185">Reference proteome</keyword>
<evidence type="ECO:0000313" key="2">
    <source>
        <dbReference type="Proteomes" id="UP001054902"/>
    </source>
</evidence>
<dbReference type="Proteomes" id="UP001054902">
    <property type="component" value="Unassembled WGS sequence"/>
</dbReference>
<comment type="caution">
    <text evidence="1">The sequence shown here is derived from an EMBL/GenBank/DDBJ whole genome shotgun (WGS) entry which is preliminary data.</text>
</comment>
<dbReference type="AlphaFoldDB" id="A0AAD3HGA1"/>
<organism evidence="1 2">
    <name type="scientific">Chaetoceros tenuissimus</name>
    <dbReference type="NCBI Taxonomy" id="426638"/>
    <lineage>
        <taxon>Eukaryota</taxon>
        <taxon>Sar</taxon>
        <taxon>Stramenopiles</taxon>
        <taxon>Ochrophyta</taxon>
        <taxon>Bacillariophyta</taxon>
        <taxon>Coscinodiscophyceae</taxon>
        <taxon>Chaetocerotophycidae</taxon>
        <taxon>Chaetocerotales</taxon>
        <taxon>Chaetocerotaceae</taxon>
        <taxon>Chaetoceros</taxon>
    </lineage>
</organism>
<protein>
    <submittedName>
        <fullName evidence="1">Uncharacterized protein</fullName>
    </submittedName>
</protein>
<proteinExistence type="predicted"/>
<sequence length="450" mass="51029">MTKSQGQVALSVLEDVLVAEISSENRSIQEHINNLKTCQEMLEKVDICIGKKCRTYSIVDGKISHDESHVLKFTIDHIENDLFKIPELIGTTREVPFVAALFYAGSMSVIDNDSGKEFSLYLKATEDDCAVFSFCQERVTFQGTLHNIGPQDMARGIEGLTNQIRKAIKRMSERWNHRFSAANTEVEVPEFHMNDYFHDSPDLMFVFESFSIQFTPEVSRAYGLARKIKEANIPKVNSIDSTDLTASDALRSQVAMSLVHGKLVDGLRVNKQLRCELKSLCYMKSLLQSSILKYDGEILCEINLNEGMMYPDFLREIGRAHSITDGPKKDLWMIPLREELSLEMNSLDKFTVTIGPNRHFEASGNFVDRARDENEDVVFKIGRGAVNVFGEINCSPHRLRQVLNEEDFAQKLSKATLPGVSADFPELFKITFNHICIQSHIIKRFLDIGK</sequence>
<name>A0AAD3HGA1_9STRA</name>
<reference evidence="1 2" key="1">
    <citation type="journal article" date="2021" name="Sci. Rep.">
        <title>The genome of the diatom Chaetoceros tenuissimus carries an ancient integrated fragment of an extant virus.</title>
        <authorList>
            <person name="Hongo Y."/>
            <person name="Kimura K."/>
            <person name="Takaki Y."/>
            <person name="Yoshida Y."/>
            <person name="Baba S."/>
            <person name="Kobayashi G."/>
            <person name="Nagasaki K."/>
            <person name="Hano T."/>
            <person name="Tomaru Y."/>
        </authorList>
    </citation>
    <scope>NUCLEOTIDE SEQUENCE [LARGE SCALE GENOMIC DNA]</scope>
    <source>
        <strain evidence="1 2">NIES-3715</strain>
    </source>
</reference>
<dbReference type="EMBL" id="BLLK01000075">
    <property type="protein sequence ID" value="GFH61938.1"/>
    <property type="molecule type" value="Genomic_DNA"/>
</dbReference>